<evidence type="ECO:0000313" key="2">
    <source>
        <dbReference type="EMBL" id="SIT57273.1"/>
    </source>
</evidence>
<dbReference type="Pfam" id="PF02426">
    <property type="entry name" value="MIase"/>
    <property type="match status" value="1"/>
</dbReference>
<name>A0A1R3VBK7_9HYPH</name>
<organism evidence="2 3">
    <name type="scientific">Mesorhizobium prunaredense</name>
    <dbReference type="NCBI Taxonomy" id="1631249"/>
    <lineage>
        <taxon>Bacteria</taxon>
        <taxon>Pseudomonadati</taxon>
        <taxon>Pseudomonadota</taxon>
        <taxon>Alphaproteobacteria</taxon>
        <taxon>Hyphomicrobiales</taxon>
        <taxon>Phyllobacteriaceae</taxon>
        <taxon>Mesorhizobium</taxon>
    </lineage>
</organism>
<dbReference type="Gene3D" id="3.30.70.1060">
    <property type="entry name" value="Dimeric alpha+beta barrel"/>
    <property type="match status" value="1"/>
</dbReference>
<gene>
    <name evidence="2" type="ORF">BQ8794_320095</name>
</gene>
<accession>A0A1R3VBK7</accession>
<reference evidence="3" key="1">
    <citation type="submission" date="2017-01" db="EMBL/GenBank/DDBJ databases">
        <authorList>
            <person name="Brunel B."/>
        </authorList>
    </citation>
    <scope>NUCLEOTIDE SEQUENCE [LARGE SCALE GENOMIC DNA]</scope>
</reference>
<dbReference type="STRING" id="1631249.BQ8794_320095"/>
<proteinExistence type="predicted"/>
<dbReference type="SUPFAM" id="SSF54909">
    <property type="entry name" value="Dimeric alpha+beta barrel"/>
    <property type="match status" value="1"/>
</dbReference>
<dbReference type="InterPro" id="IPR011008">
    <property type="entry name" value="Dimeric_a/b-barrel"/>
</dbReference>
<dbReference type="AlphaFoldDB" id="A0A1R3VBK7"/>
<evidence type="ECO:0000259" key="1">
    <source>
        <dbReference type="Pfam" id="PF02426"/>
    </source>
</evidence>
<dbReference type="RefSeq" id="WP_077380579.1">
    <property type="nucleotide sequence ID" value="NZ_FTPD01000026.1"/>
</dbReference>
<dbReference type="Proteomes" id="UP000188388">
    <property type="component" value="Unassembled WGS sequence"/>
</dbReference>
<keyword evidence="3" id="KW-1185">Reference proteome</keyword>
<sequence length="93" mass="10502">MQFLILSRRRTSEFTAAEFDELAKQEADQARQLYGLGFTRQLWHRGDQGGACQIAEAADEVEVRTKLATLPFAKAGMLDFEIVPLKPYAGFYT</sequence>
<feature type="domain" description="Muconolactone isomerase" evidence="1">
    <location>
        <begin position="11"/>
        <end position="88"/>
    </location>
</feature>
<protein>
    <recommendedName>
        <fullName evidence="1">Muconolactone isomerase domain-containing protein</fullName>
    </recommendedName>
</protein>
<evidence type="ECO:0000313" key="3">
    <source>
        <dbReference type="Proteomes" id="UP000188388"/>
    </source>
</evidence>
<dbReference type="InterPro" id="IPR026029">
    <property type="entry name" value="MLI_dom"/>
</dbReference>
<dbReference type="EMBL" id="FTPD01000026">
    <property type="protein sequence ID" value="SIT57273.1"/>
    <property type="molecule type" value="Genomic_DNA"/>
</dbReference>